<dbReference type="PROSITE" id="PS50217">
    <property type="entry name" value="BZIP"/>
    <property type="match status" value="1"/>
</dbReference>
<dbReference type="Gene3D" id="1.20.5.170">
    <property type="match status" value="1"/>
</dbReference>
<dbReference type="Proteomes" id="UP001491310">
    <property type="component" value="Unassembled WGS sequence"/>
</dbReference>
<reference evidence="3 4" key="1">
    <citation type="journal article" date="2024" name="Nat. Commun.">
        <title>Phylogenomics reveals the evolutionary origins of lichenization in chlorophyte algae.</title>
        <authorList>
            <person name="Puginier C."/>
            <person name="Libourel C."/>
            <person name="Otte J."/>
            <person name="Skaloud P."/>
            <person name="Haon M."/>
            <person name="Grisel S."/>
            <person name="Petersen M."/>
            <person name="Berrin J.G."/>
            <person name="Delaux P.M."/>
            <person name="Dal Grande F."/>
            <person name="Keller J."/>
        </authorList>
    </citation>
    <scope>NUCLEOTIDE SEQUENCE [LARGE SCALE GENOMIC DNA]</scope>
    <source>
        <strain evidence="3 4">SAG 216-7</strain>
    </source>
</reference>
<dbReference type="SUPFAM" id="SSF57959">
    <property type="entry name" value="Leucine zipper domain"/>
    <property type="match status" value="1"/>
</dbReference>
<keyword evidence="4" id="KW-1185">Reference proteome</keyword>
<feature type="region of interest" description="Disordered" evidence="1">
    <location>
        <begin position="155"/>
        <end position="204"/>
    </location>
</feature>
<evidence type="ECO:0000313" key="4">
    <source>
        <dbReference type="Proteomes" id="UP001491310"/>
    </source>
</evidence>
<dbReference type="SMART" id="SM00338">
    <property type="entry name" value="BRLZ"/>
    <property type="match status" value="1"/>
</dbReference>
<dbReference type="EMBL" id="JALJOT010000012">
    <property type="protein sequence ID" value="KAK9904958.1"/>
    <property type="molecule type" value="Genomic_DNA"/>
</dbReference>
<gene>
    <name evidence="3" type="ORF">WJX75_006442</name>
</gene>
<evidence type="ECO:0000256" key="1">
    <source>
        <dbReference type="SAM" id="MobiDB-lite"/>
    </source>
</evidence>
<dbReference type="PROSITE" id="PS00036">
    <property type="entry name" value="BZIP_BASIC"/>
    <property type="match status" value="1"/>
</dbReference>
<evidence type="ECO:0000313" key="3">
    <source>
        <dbReference type="EMBL" id="KAK9904958.1"/>
    </source>
</evidence>
<sequence length="560" mass="62731">MDAPCGELFVAADGLCVNHFLTRQMYFPDRSGRGGQLNGADSGLEKILAEFQSVPSCNYDEQIPLPDTFMSSPGYGAGTQASFGQDLLTSSLSLPSDGRFQQELLAASRSAPPLVAIPQASNGMVDFRLLQQQQHQQPTDVLLQQDNISMLLPQRSRGSSEDDYGPAVNEPAGPVKRQKRLAEKNRTAQKRYRERQKEKMHDFEKQVEQLSEQVTMLMREKASLETRNSLLERVVQLKDEQQQHTEYGQEGARSPEELALCRALADFHNLVRIRDPPIRAEDISSSDHTFVLQLYNAYANELMQCMLSAFADDPSSEGFQRMEQLVRGHQNAVLQLTRQDPKQMTKLTKELKKRQPPSGQELWRKCVDVMKLDKEQKRRLVGLRNDLFERMESIIEHRRRIISHLEASMPTRDSVCAGPAHHQAFSTALQASDELKESLELEHKEVSQFVSAFHASDILTPLQAARATIEAYPYMQDVFGIVETIAAEEGEQSQGSFMASLMGQRNNGSLMPADSAFRMVSSVPPPLRTASTSHDTLNSQEQGASATVYDHSRKFSSASS</sequence>
<dbReference type="CDD" id="cd14688">
    <property type="entry name" value="bZIP_YAP"/>
    <property type="match status" value="1"/>
</dbReference>
<protein>
    <recommendedName>
        <fullName evidence="2">BZIP domain-containing protein</fullName>
    </recommendedName>
</protein>
<feature type="domain" description="BZIP" evidence="2">
    <location>
        <begin position="175"/>
        <end position="232"/>
    </location>
</feature>
<dbReference type="InterPro" id="IPR046347">
    <property type="entry name" value="bZIP_sf"/>
</dbReference>
<feature type="compositionally biased region" description="Polar residues" evidence="1">
    <location>
        <begin position="529"/>
        <end position="545"/>
    </location>
</feature>
<proteinExistence type="predicted"/>
<accession>A0ABR2YGS2</accession>
<evidence type="ECO:0000259" key="2">
    <source>
        <dbReference type="PROSITE" id="PS50217"/>
    </source>
</evidence>
<feature type="compositionally biased region" description="Basic and acidic residues" evidence="1">
    <location>
        <begin position="195"/>
        <end position="204"/>
    </location>
</feature>
<organism evidence="3 4">
    <name type="scientific">Coccomyxa subellipsoidea</name>
    <dbReference type="NCBI Taxonomy" id="248742"/>
    <lineage>
        <taxon>Eukaryota</taxon>
        <taxon>Viridiplantae</taxon>
        <taxon>Chlorophyta</taxon>
        <taxon>core chlorophytes</taxon>
        <taxon>Trebouxiophyceae</taxon>
        <taxon>Trebouxiophyceae incertae sedis</taxon>
        <taxon>Coccomyxaceae</taxon>
        <taxon>Coccomyxa</taxon>
    </lineage>
</organism>
<dbReference type="InterPro" id="IPR004827">
    <property type="entry name" value="bZIP"/>
</dbReference>
<name>A0ABR2YGS2_9CHLO</name>
<comment type="caution">
    <text evidence="3">The sequence shown here is derived from an EMBL/GenBank/DDBJ whole genome shotgun (WGS) entry which is preliminary data.</text>
</comment>
<feature type="region of interest" description="Disordered" evidence="1">
    <location>
        <begin position="521"/>
        <end position="560"/>
    </location>
</feature>